<evidence type="ECO:0000313" key="12">
    <source>
        <dbReference type="EMBL" id="ATZ94949.1"/>
    </source>
</evidence>
<keyword evidence="3" id="KW-1003">Cell membrane</keyword>
<keyword evidence="8 10" id="KW-0472">Membrane</keyword>
<dbReference type="InterPro" id="IPR001633">
    <property type="entry name" value="EAL_dom"/>
</dbReference>
<evidence type="ECO:0000256" key="6">
    <source>
        <dbReference type="ARBA" id="ARBA00022801"/>
    </source>
</evidence>
<dbReference type="Gene3D" id="3.20.20.450">
    <property type="entry name" value="EAL domain"/>
    <property type="match status" value="1"/>
</dbReference>
<dbReference type="InterPro" id="IPR035919">
    <property type="entry name" value="EAL_sf"/>
</dbReference>
<dbReference type="KEGG" id="dfn:CVE23_13750"/>
<comment type="subcellular location">
    <subcellularLocation>
        <location evidence="1">Cell membrane</location>
        <topology evidence="1">Multi-pass membrane protein</topology>
    </subcellularLocation>
</comment>
<dbReference type="EMBL" id="CP025003">
    <property type="protein sequence ID" value="ATZ94949.1"/>
    <property type="molecule type" value="Genomic_DNA"/>
</dbReference>
<evidence type="ECO:0000256" key="4">
    <source>
        <dbReference type="ARBA" id="ARBA00022636"/>
    </source>
</evidence>
<evidence type="ECO:0000256" key="2">
    <source>
        <dbReference type="ARBA" id="ARBA00012282"/>
    </source>
</evidence>
<dbReference type="Pfam" id="PF00563">
    <property type="entry name" value="EAL"/>
    <property type="match status" value="1"/>
</dbReference>
<evidence type="ECO:0000313" key="13">
    <source>
        <dbReference type="Proteomes" id="UP000231901"/>
    </source>
</evidence>
<organism evidence="12 13">
    <name type="scientific">Dickeya fangzhongdai</name>
    <dbReference type="NCBI Taxonomy" id="1778540"/>
    <lineage>
        <taxon>Bacteria</taxon>
        <taxon>Pseudomonadati</taxon>
        <taxon>Pseudomonadota</taxon>
        <taxon>Gammaproteobacteria</taxon>
        <taxon>Enterobacterales</taxon>
        <taxon>Pectobacteriaceae</taxon>
        <taxon>Dickeya</taxon>
    </lineage>
</organism>
<dbReference type="Proteomes" id="UP000231901">
    <property type="component" value="Chromosome"/>
</dbReference>
<dbReference type="PANTHER" id="PTHR33121:SF80">
    <property type="entry name" value="CYCLIC DI-GMP PHOSPHODIESTERASE PDEL"/>
    <property type="match status" value="1"/>
</dbReference>
<feature type="domain" description="EAL" evidence="11">
    <location>
        <begin position="246"/>
        <end position="501"/>
    </location>
</feature>
<dbReference type="InterPro" id="IPR050706">
    <property type="entry name" value="Cyclic-di-GMP_PDE-like"/>
</dbReference>
<evidence type="ECO:0000256" key="5">
    <source>
        <dbReference type="ARBA" id="ARBA00022692"/>
    </source>
</evidence>
<gene>
    <name evidence="12" type="ORF">CVE23_13750</name>
</gene>
<dbReference type="Pfam" id="PF12792">
    <property type="entry name" value="CSS-motif"/>
    <property type="match status" value="1"/>
</dbReference>
<feature type="transmembrane region" description="Helical" evidence="10">
    <location>
        <begin position="223"/>
        <end position="240"/>
    </location>
</feature>
<dbReference type="CDD" id="cd01948">
    <property type="entry name" value="EAL"/>
    <property type="match status" value="1"/>
</dbReference>
<keyword evidence="7 10" id="KW-1133">Transmembrane helix</keyword>
<dbReference type="FunFam" id="3.20.20.450:FF:000001">
    <property type="entry name" value="Cyclic di-GMP phosphodiesterase yahA"/>
    <property type="match status" value="1"/>
</dbReference>
<evidence type="ECO:0000256" key="3">
    <source>
        <dbReference type="ARBA" id="ARBA00022475"/>
    </source>
</evidence>
<dbReference type="GO" id="GO:0005886">
    <property type="term" value="C:plasma membrane"/>
    <property type="evidence" value="ECO:0007669"/>
    <property type="project" value="UniProtKB-SubCell"/>
</dbReference>
<keyword evidence="4" id="KW-0973">c-di-GMP</keyword>
<name>A0A2K8QN48_9GAMM</name>
<dbReference type="SMART" id="SM00052">
    <property type="entry name" value="EAL"/>
    <property type="match status" value="1"/>
</dbReference>
<dbReference type="RefSeq" id="WP_100849759.1">
    <property type="nucleotide sequence ID" value="NZ_BMJF01000002.1"/>
</dbReference>
<evidence type="ECO:0000256" key="7">
    <source>
        <dbReference type="ARBA" id="ARBA00022989"/>
    </source>
</evidence>
<keyword evidence="13" id="KW-1185">Reference proteome</keyword>
<evidence type="ECO:0000256" key="1">
    <source>
        <dbReference type="ARBA" id="ARBA00004651"/>
    </source>
</evidence>
<dbReference type="EC" id="3.1.4.52" evidence="2"/>
<dbReference type="GO" id="GO:0071111">
    <property type="term" value="F:cyclic-guanylate-specific phosphodiesterase activity"/>
    <property type="evidence" value="ECO:0007669"/>
    <property type="project" value="UniProtKB-EC"/>
</dbReference>
<proteinExistence type="predicted"/>
<evidence type="ECO:0000259" key="11">
    <source>
        <dbReference type="PROSITE" id="PS50883"/>
    </source>
</evidence>
<dbReference type="InterPro" id="IPR024744">
    <property type="entry name" value="CSS-motif_dom"/>
</dbReference>
<dbReference type="SUPFAM" id="SSF141868">
    <property type="entry name" value="EAL domain-like"/>
    <property type="match status" value="1"/>
</dbReference>
<protein>
    <recommendedName>
        <fullName evidence="2">cyclic-guanylate-specific phosphodiesterase</fullName>
        <ecNumber evidence="2">3.1.4.52</ecNumber>
    </recommendedName>
</protein>
<dbReference type="PANTHER" id="PTHR33121">
    <property type="entry name" value="CYCLIC DI-GMP PHOSPHODIESTERASE PDEF"/>
    <property type="match status" value="1"/>
</dbReference>
<reference evidence="13" key="1">
    <citation type="journal article" date="2018" name="Genome Announc.">
        <title>Complete genome sequence of a Dickeya fangzhongdai type strain causing bleeding canker of pear tree trunks.</title>
        <authorList>
            <person name="Zhao Y."/>
            <person name="Tian Y."/>
            <person name="Li X."/>
            <person name="Hu B."/>
        </authorList>
    </citation>
    <scope>NUCLEOTIDE SEQUENCE [LARGE SCALE GENOMIC DNA]</scope>
    <source>
        <strain evidence="13">DSM 101947</strain>
    </source>
</reference>
<dbReference type="GeneID" id="66565392"/>
<comment type="catalytic activity">
    <reaction evidence="9">
        <text>3',3'-c-di-GMP + H2O = 5'-phosphoguanylyl(3'-&gt;5')guanosine + H(+)</text>
        <dbReference type="Rhea" id="RHEA:24902"/>
        <dbReference type="ChEBI" id="CHEBI:15377"/>
        <dbReference type="ChEBI" id="CHEBI:15378"/>
        <dbReference type="ChEBI" id="CHEBI:58754"/>
        <dbReference type="ChEBI" id="CHEBI:58805"/>
        <dbReference type="EC" id="3.1.4.52"/>
    </reaction>
</comment>
<keyword evidence="6" id="KW-0378">Hydrolase</keyword>
<evidence type="ECO:0000256" key="8">
    <source>
        <dbReference type="ARBA" id="ARBA00023136"/>
    </source>
</evidence>
<dbReference type="PROSITE" id="PS50883">
    <property type="entry name" value="EAL"/>
    <property type="match status" value="1"/>
</dbReference>
<evidence type="ECO:0000256" key="9">
    <source>
        <dbReference type="ARBA" id="ARBA00034290"/>
    </source>
</evidence>
<keyword evidence="5 10" id="KW-0812">Transmembrane</keyword>
<accession>A0A2K8QN48</accession>
<sequence length="501" mass="56708">MNKLIAFLTFLAMFAVGLCAIYYQDYRAERKSAYANAERAVKNIEDILDEAKDAVEDSKPLLAQSCTPDVIRQLNMTAAIASHLRTVSLIKNDVVYCSSLYGVDNRPASLGRFHMRELALLAGNSVTPERTLIMYLGTTADGSIGVAIHGQHLTNVLDLLSKRRDLYLLVGNTWISRDNKVSAFNLDDSRNFVIIPSSRYHFSILFPHDDKYSLADFWNQEKMTLLVVFLIALGSGFLAYKYSTRFNSPYDGIRRAIENQEVLPYYQPVIATESQEIYGVEVLARWHHPKSGFISPDIFIPLCEQSGLIIPMTRSLMSSVVRDLTSHLDTLPDHLHIGINISAQHCQSDDFITDCQNFIAAFGEKKVHLIIEITEREKIEITPETIAFFKKLSDAGVLIALDDFGTGYSNFDYLRKLHVNVIKIDQSFVSMIDEDDPQSSTLVNCVIDLAQQMNLMTVAEGVETEYQAAFLSRKQINFMQGYFFSRPLPFDELARTWLSKR</sequence>
<dbReference type="AlphaFoldDB" id="A0A2K8QN48"/>
<evidence type="ECO:0000256" key="10">
    <source>
        <dbReference type="SAM" id="Phobius"/>
    </source>
</evidence>